<dbReference type="InterPro" id="IPR011010">
    <property type="entry name" value="DNA_brk_join_enz"/>
</dbReference>
<name>A0ABS6J1Y0_9RHOB</name>
<feature type="domain" description="Tyr recombinase" evidence="5">
    <location>
        <begin position="2"/>
        <end position="186"/>
    </location>
</feature>
<sequence length="188" mass="20673">MPAAKLITERDLKRALGHCSTRRHCLRDQTIIQLSYYAGLRACEIATLTVGDVYDVGGTVRSTVTLSAQQTKGHRARVFYLNQRLARVFANYWPVVNGRDSAAPLFVTQQQTAFSANTISQLFLSIYHSAGLIGCSSHSGRRSFITRLAEQGVAVHLLAALAGHRSIQTTQRYITVNEALLARAVELA</sequence>
<dbReference type="Proteomes" id="UP000731907">
    <property type="component" value="Unassembled WGS sequence"/>
</dbReference>
<dbReference type="SUPFAM" id="SSF56349">
    <property type="entry name" value="DNA breaking-rejoining enzymes"/>
    <property type="match status" value="1"/>
</dbReference>
<evidence type="ECO:0000256" key="3">
    <source>
        <dbReference type="ARBA" id="ARBA00023125"/>
    </source>
</evidence>
<keyword evidence="7" id="KW-1185">Reference proteome</keyword>
<comment type="similarity">
    <text evidence="1">Belongs to the 'phage' integrase family.</text>
</comment>
<accession>A0ABS6J1Y0</accession>
<evidence type="ECO:0000313" key="7">
    <source>
        <dbReference type="Proteomes" id="UP000731907"/>
    </source>
</evidence>
<keyword evidence="2" id="KW-0229">DNA integration</keyword>
<dbReference type="EMBL" id="JAAATX020000005">
    <property type="protein sequence ID" value="MBU9697753.1"/>
    <property type="molecule type" value="Genomic_DNA"/>
</dbReference>
<organism evidence="6 7">
    <name type="scientific">Paragemmobacter amnigenus</name>
    <dbReference type="NCBI Taxonomy" id="2852097"/>
    <lineage>
        <taxon>Bacteria</taxon>
        <taxon>Pseudomonadati</taxon>
        <taxon>Pseudomonadota</taxon>
        <taxon>Alphaproteobacteria</taxon>
        <taxon>Rhodobacterales</taxon>
        <taxon>Paracoccaceae</taxon>
        <taxon>Paragemmobacter</taxon>
    </lineage>
</organism>
<dbReference type="InterPro" id="IPR002104">
    <property type="entry name" value="Integrase_catalytic"/>
</dbReference>
<evidence type="ECO:0000256" key="4">
    <source>
        <dbReference type="ARBA" id="ARBA00023172"/>
    </source>
</evidence>
<evidence type="ECO:0000313" key="6">
    <source>
        <dbReference type="EMBL" id="MBU9697753.1"/>
    </source>
</evidence>
<evidence type="ECO:0000256" key="1">
    <source>
        <dbReference type="ARBA" id="ARBA00008857"/>
    </source>
</evidence>
<comment type="caution">
    <text evidence="6">The sequence shown here is derived from an EMBL/GenBank/DDBJ whole genome shotgun (WGS) entry which is preliminary data.</text>
</comment>
<dbReference type="PANTHER" id="PTHR30349:SF41">
    <property type="entry name" value="INTEGRASE_RECOMBINASE PROTEIN MJ0367-RELATED"/>
    <property type="match status" value="1"/>
</dbReference>
<dbReference type="InterPro" id="IPR013762">
    <property type="entry name" value="Integrase-like_cat_sf"/>
</dbReference>
<dbReference type="PANTHER" id="PTHR30349">
    <property type="entry name" value="PHAGE INTEGRASE-RELATED"/>
    <property type="match status" value="1"/>
</dbReference>
<dbReference type="Pfam" id="PF00589">
    <property type="entry name" value="Phage_integrase"/>
    <property type="match status" value="1"/>
</dbReference>
<reference evidence="6 7" key="1">
    <citation type="submission" date="2021-06" db="EMBL/GenBank/DDBJ databases">
        <title>Rhodobacteraceae bacterium strain HSP-20.</title>
        <authorList>
            <person name="Chen W.-M."/>
        </authorList>
    </citation>
    <scope>NUCLEOTIDE SEQUENCE [LARGE SCALE GENOMIC DNA]</scope>
    <source>
        <strain evidence="6 7">HSP-20</strain>
    </source>
</reference>
<evidence type="ECO:0000256" key="2">
    <source>
        <dbReference type="ARBA" id="ARBA00022908"/>
    </source>
</evidence>
<dbReference type="RefSeq" id="WP_161761808.1">
    <property type="nucleotide sequence ID" value="NZ_JAAATX020000005.1"/>
</dbReference>
<evidence type="ECO:0000259" key="5">
    <source>
        <dbReference type="PROSITE" id="PS51898"/>
    </source>
</evidence>
<keyword evidence="3" id="KW-0238">DNA-binding</keyword>
<proteinExistence type="inferred from homology"/>
<dbReference type="PROSITE" id="PS51898">
    <property type="entry name" value="TYR_RECOMBINASE"/>
    <property type="match status" value="1"/>
</dbReference>
<dbReference type="Gene3D" id="1.10.443.10">
    <property type="entry name" value="Intergrase catalytic core"/>
    <property type="match status" value="1"/>
</dbReference>
<dbReference type="CDD" id="cd00397">
    <property type="entry name" value="DNA_BRE_C"/>
    <property type="match status" value="1"/>
</dbReference>
<dbReference type="InterPro" id="IPR050090">
    <property type="entry name" value="Tyrosine_recombinase_XerCD"/>
</dbReference>
<keyword evidence="4" id="KW-0233">DNA recombination</keyword>
<gene>
    <name evidence="6" type="ORF">GU927_007815</name>
</gene>
<protein>
    <submittedName>
        <fullName evidence="6">Site-specific integrase</fullName>
    </submittedName>
</protein>